<feature type="region of interest" description="Disordered" evidence="1">
    <location>
        <begin position="46"/>
        <end position="70"/>
    </location>
</feature>
<evidence type="ECO:0000256" key="1">
    <source>
        <dbReference type="SAM" id="MobiDB-lite"/>
    </source>
</evidence>
<accession>A0A8S9GGI9</accession>
<protein>
    <submittedName>
        <fullName evidence="2">Uncharacterized protein</fullName>
    </submittedName>
</protein>
<feature type="compositionally biased region" description="Basic and acidic residues" evidence="1">
    <location>
        <begin position="54"/>
        <end position="64"/>
    </location>
</feature>
<sequence>MDGDLPMVKLSGTFHTRYSYELAFQCHRFEVNTMVRSEVTPVLLKSGQPVSQERTVEEMNERRSTVNPWC</sequence>
<organism evidence="2">
    <name type="scientific">Brassica cretica</name>
    <name type="common">Mustard</name>
    <dbReference type="NCBI Taxonomy" id="69181"/>
    <lineage>
        <taxon>Eukaryota</taxon>
        <taxon>Viridiplantae</taxon>
        <taxon>Streptophyta</taxon>
        <taxon>Embryophyta</taxon>
        <taxon>Tracheophyta</taxon>
        <taxon>Spermatophyta</taxon>
        <taxon>Magnoliopsida</taxon>
        <taxon>eudicotyledons</taxon>
        <taxon>Gunneridae</taxon>
        <taxon>Pentapetalae</taxon>
        <taxon>rosids</taxon>
        <taxon>malvids</taxon>
        <taxon>Brassicales</taxon>
        <taxon>Brassicaceae</taxon>
        <taxon>Brassiceae</taxon>
        <taxon>Brassica</taxon>
    </lineage>
</organism>
<gene>
    <name evidence="2" type="ORF">F2Q70_00022423</name>
</gene>
<name>A0A8S9GGI9_BRACR</name>
<proteinExistence type="predicted"/>
<comment type="caution">
    <text evidence="2">The sequence shown here is derived from an EMBL/GenBank/DDBJ whole genome shotgun (WGS) entry which is preliminary data.</text>
</comment>
<dbReference type="EMBL" id="QGKY02001925">
    <property type="protein sequence ID" value="KAF2545103.1"/>
    <property type="molecule type" value="Genomic_DNA"/>
</dbReference>
<evidence type="ECO:0000313" key="2">
    <source>
        <dbReference type="EMBL" id="KAF2545103.1"/>
    </source>
</evidence>
<reference evidence="2" key="1">
    <citation type="submission" date="2019-12" db="EMBL/GenBank/DDBJ databases">
        <title>Genome sequencing and annotation of Brassica cretica.</title>
        <authorList>
            <person name="Studholme D.J."/>
            <person name="Sarris P.F."/>
        </authorList>
    </citation>
    <scope>NUCLEOTIDE SEQUENCE</scope>
    <source>
        <strain evidence="2">PFS-102/07</strain>
        <tissue evidence="2">Leaf</tissue>
    </source>
</reference>
<dbReference type="AlphaFoldDB" id="A0A8S9GGI9"/>